<name>A0A809S8Y8_9BACT</name>
<dbReference type="AlphaFoldDB" id="A0A809S8Y8"/>
<proteinExistence type="predicted"/>
<dbReference type="Proteomes" id="UP000464317">
    <property type="component" value="Chromosome"/>
</dbReference>
<dbReference type="NCBIfam" id="NF045955">
    <property type="entry name" value="MHO_4530_fam"/>
    <property type="match status" value="1"/>
</dbReference>
<keyword evidence="2" id="KW-1185">Reference proteome</keyword>
<accession>A0A809S8Y8</accession>
<reference evidence="1 2" key="1">
    <citation type="submission" date="2020-01" db="EMBL/GenBank/DDBJ databases">
        <title>Complete genome sequence of Mycoplasma felis strain Myco-2.</title>
        <authorList>
            <person name="Kinoshita Y."/>
            <person name="Niwa H."/>
            <person name="Uchida-Fujii E."/>
            <person name="Nukada T."/>
        </authorList>
    </citation>
    <scope>NUCLEOTIDE SEQUENCE [LARGE SCALE GENOMIC DNA]</scope>
    <source>
        <strain evidence="1 2">Myco-2</strain>
    </source>
</reference>
<dbReference type="EMBL" id="AP022325">
    <property type="protein sequence ID" value="BBU47714.1"/>
    <property type="molecule type" value="Genomic_DNA"/>
</dbReference>
<organism evidence="1 2">
    <name type="scientific">Mycoplasmopsis felis</name>
    <dbReference type="NCBI Taxonomy" id="33923"/>
    <lineage>
        <taxon>Bacteria</taxon>
        <taxon>Bacillati</taxon>
        <taxon>Mycoplasmatota</taxon>
        <taxon>Mycoplasmoidales</taxon>
        <taxon>Metamycoplasmataceae</taxon>
        <taxon>Mycoplasmopsis</taxon>
    </lineage>
</organism>
<evidence type="ECO:0000313" key="2">
    <source>
        <dbReference type="Proteomes" id="UP000464317"/>
    </source>
</evidence>
<evidence type="ECO:0000313" key="1">
    <source>
        <dbReference type="EMBL" id="BBU47714.1"/>
    </source>
</evidence>
<protein>
    <submittedName>
        <fullName evidence="1">Uncharacterized protein</fullName>
    </submittedName>
</protein>
<sequence>MFKIDPLNKRVIRQSAKYFFLSTIFDSKKSEFKKYNYISLNYFKNFFHYDSAKKIDEILQEPIKKKYSLNIILNEKIHKEFNFLEKIIFKLDQWFHNYRTYKLNMELNEKHEFICNIEWKKEKKINPIRITNSFNEKQVNIKKGSYKIIGLALKTNFLYTELSNTELKEIFNLLNLSHNNIQFFKKEELLFILIKRNIWNVFSSNKTELIINLNKNILFSKYFLCSTILDRKITSSFDLNEIEETLLFSLYHILAKPENKNDFLNLSFNYNNSDIQKFSEELRAYKTFLKNFRISDNLDKKYIYKLKDIEKTDKYFLDWNLSKNLDYLTFYHLFVNNPYLQILKENMMFNSLLKNENNLNQGFLKLSIDSLHKLNFYKIDNFPTILLYSINYEYNQEILKDFLLEMNNKNKFVGLYIENINDNLCQFINDNEINYLILAKNISMNLIKDYEIYLNCLKLRFLTKNKNLKIIYENLNEKIDSIILKKVNINYFYKL</sequence>
<dbReference type="KEGG" id="mfel:JPM2_4070"/>
<gene>
    <name evidence="1" type="ORF">JPM2_4070</name>
</gene>